<evidence type="ECO:0000313" key="3">
    <source>
        <dbReference type="WBParaSite" id="nRc.2.0.1.t02230-RA"/>
    </source>
</evidence>
<feature type="compositionally biased region" description="Basic and acidic residues" evidence="1">
    <location>
        <begin position="41"/>
        <end position="54"/>
    </location>
</feature>
<organism evidence="2 3">
    <name type="scientific">Romanomermis culicivorax</name>
    <name type="common">Nematode worm</name>
    <dbReference type="NCBI Taxonomy" id="13658"/>
    <lineage>
        <taxon>Eukaryota</taxon>
        <taxon>Metazoa</taxon>
        <taxon>Ecdysozoa</taxon>
        <taxon>Nematoda</taxon>
        <taxon>Enoplea</taxon>
        <taxon>Dorylaimia</taxon>
        <taxon>Mermithida</taxon>
        <taxon>Mermithoidea</taxon>
        <taxon>Mermithidae</taxon>
        <taxon>Romanomermis</taxon>
    </lineage>
</organism>
<feature type="region of interest" description="Disordered" evidence="1">
    <location>
        <begin position="29"/>
        <end position="105"/>
    </location>
</feature>
<evidence type="ECO:0000256" key="1">
    <source>
        <dbReference type="SAM" id="MobiDB-lite"/>
    </source>
</evidence>
<keyword evidence="2" id="KW-1185">Reference proteome</keyword>
<sequence length="105" mass="12304">MYILFISLLAKSPKLCDVNCTQLKMTSDTGRATSMKRYKTRHEDQKTIGSDKRQLFGQKRAMGRPPKLQKNSVWDDDNKPQHGDNALRNNKKYGRKITKRERKYT</sequence>
<proteinExistence type="predicted"/>
<dbReference type="WBParaSite" id="nRc.2.0.1.t02230-RA">
    <property type="protein sequence ID" value="nRc.2.0.1.t02230-RA"/>
    <property type="gene ID" value="nRc.2.0.1.g02230"/>
</dbReference>
<evidence type="ECO:0000313" key="2">
    <source>
        <dbReference type="Proteomes" id="UP000887565"/>
    </source>
</evidence>
<reference evidence="3" key="1">
    <citation type="submission" date="2022-11" db="UniProtKB">
        <authorList>
            <consortium name="WormBaseParasite"/>
        </authorList>
    </citation>
    <scope>IDENTIFICATION</scope>
</reference>
<dbReference type="AlphaFoldDB" id="A0A915HL74"/>
<feature type="compositionally biased region" description="Basic residues" evidence="1">
    <location>
        <begin position="89"/>
        <end position="105"/>
    </location>
</feature>
<dbReference type="Proteomes" id="UP000887565">
    <property type="component" value="Unplaced"/>
</dbReference>
<protein>
    <submittedName>
        <fullName evidence="3">Uncharacterized protein</fullName>
    </submittedName>
</protein>
<accession>A0A915HL74</accession>
<name>A0A915HL74_ROMCU</name>